<evidence type="ECO:0000313" key="2">
    <source>
        <dbReference type="Proteomes" id="UP000053039"/>
    </source>
</evidence>
<dbReference type="Proteomes" id="UP000053039">
    <property type="component" value="Unassembled WGS sequence"/>
</dbReference>
<accession>A0A101N9M6</accession>
<dbReference type="OrthoDB" id="4203495at2"/>
<dbReference type="RefSeq" id="WP_031038468.1">
    <property type="nucleotide sequence ID" value="NZ_JBEYZI010000028.1"/>
</dbReference>
<dbReference type="EMBL" id="LMWM01000009">
    <property type="protein sequence ID" value="KUM89024.1"/>
    <property type="molecule type" value="Genomic_DNA"/>
</dbReference>
<reference evidence="1 2" key="1">
    <citation type="submission" date="2015-10" db="EMBL/GenBank/DDBJ databases">
        <title>Draft genome sequence of Streptomyces pseudovenezuelae DSM 40212, type strain for the species Streptomyces pseudovenezuelae.</title>
        <authorList>
            <person name="Ruckert C."/>
            <person name="Winkler A."/>
            <person name="Kalinowski J."/>
            <person name="Kampfer P."/>
            <person name="Glaeser S."/>
        </authorList>
    </citation>
    <scope>NUCLEOTIDE SEQUENCE [LARGE SCALE GENOMIC DNA]</scope>
    <source>
        <strain evidence="1 2">DSM 40212</strain>
    </source>
</reference>
<name>A0A101N9M6_9ACTN</name>
<protein>
    <submittedName>
        <fullName evidence="1">Uncharacterized protein</fullName>
    </submittedName>
</protein>
<proteinExistence type="predicted"/>
<dbReference type="AlphaFoldDB" id="A0A101N9M6"/>
<gene>
    <name evidence="1" type="ORF">AQI94_10840</name>
</gene>
<sequence>MTEPEFDLPPKAPPEVVAERDALADKVCRELARTGLPVHRGDLDDSAEKRPGARVHVTPFVDGGVYVNWTTNAELRDTALDLFAQGIDYADPPPVLRHYNSVLQHMRAALSEILASAGFEVTEPDRHGHGSMIQVKGFRP</sequence>
<organism evidence="1 2">
    <name type="scientific">Streptomyces pseudovenezuelae</name>
    <dbReference type="NCBI Taxonomy" id="67350"/>
    <lineage>
        <taxon>Bacteria</taxon>
        <taxon>Bacillati</taxon>
        <taxon>Actinomycetota</taxon>
        <taxon>Actinomycetes</taxon>
        <taxon>Kitasatosporales</taxon>
        <taxon>Streptomycetaceae</taxon>
        <taxon>Streptomyces</taxon>
        <taxon>Streptomyces aurantiacus group</taxon>
    </lineage>
</organism>
<comment type="caution">
    <text evidence="1">The sequence shown here is derived from an EMBL/GenBank/DDBJ whole genome shotgun (WGS) entry which is preliminary data.</text>
</comment>
<evidence type="ECO:0000313" key="1">
    <source>
        <dbReference type="EMBL" id="KUM89024.1"/>
    </source>
</evidence>